<protein>
    <recommendedName>
        <fullName evidence="2">PIFI-like Ig-like domain-containing protein</fullName>
    </recommendedName>
</protein>
<organism evidence="3 4">
    <name type="scientific">Physcomitrium patens</name>
    <name type="common">Spreading-leaved earth moss</name>
    <name type="synonym">Physcomitrella patens</name>
    <dbReference type="NCBI Taxonomy" id="3218"/>
    <lineage>
        <taxon>Eukaryota</taxon>
        <taxon>Viridiplantae</taxon>
        <taxon>Streptophyta</taxon>
        <taxon>Embryophyta</taxon>
        <taxon>Bryophyta</taxon>
        <taxon>Bryophytina</taxon>
        <taxon>Bryopsida</taxon>
        <taxon>Funariidae</taxon>
        <taxon>Funariales</taxon>
        <taxon>Funariaceae</taxon>
        <taxon>Physcomitrium</taxon>
    </lineage>
</organism>
<dbReference type="PANTHER" id="PTHR32429">
    <property type="match status" value="1"/>
</dbReference>
<accession>A0A7I4CFA5</accession>
<dbReference type="Gramene" id="Pp3c22_2660V3.3">
    <property type="protein sequence ID" value="Pp3c22_2660V3.3"/>
    <property type="gene ID" value="Pp3c22_2660"/>
</dbReference>
<reference evidence="3 4" key="2">
    <citation type="journal article" date="2018" name="Plant J.">
        <title>The Physcomitrella patens chromosome-scale assembly reveals moss genome structure and evolution.</title>
        <authorList>
            <person name="Lang D."/>
            <person name="Ullrich K.K."/>
            <person name="Murat F."/>
            <person name="Fuchs J."/>
            <person name="Jenkins J."/>
            <person name="Haas F.B."/>
            <person name="Piednoel M."/>
            <person name="Gundlach H."/>
            <person name="Van Bel M."/>
            <person name="Meyberg R."/>
            <person name="Vives C."/>
            <person name="Morata J."/>
            <person name="Symeonidi A."/>
            <person name="Hiss M."/>
            <person name="Muchero W."/>
            <person name="Kamisugi Y."/>
            <person name="Saleh O."/>
            <person name="Blanc G."/>
            <person name="Decker E.L."/>
            <person name="van Gessel N."/>
            <person name="Grimwood J."/>
            <person name="Hayes R.D."/>
            <person name="Graham S.W."/>
            <person name="Gunter L.E."/>
            <person name="McDaniel S.F."/>
            <person name="Hoernstein S.N.W."/>
            <person name="Larsson A."/>
            <person name="Li F.W."/>
            <person name="Perroud P.F."/>
            <person name="Phillips J."/>
            <person name="Ranjan P."/>
            <person name="Rokshar D.S."/>
            <person name="Rothfels C.J."/>
            <person name="Schneider L."/>
            <person name="Shu S."/>
            <person name="Stevenson D.W."/>
            <person name="Thummler F."/>
            <person name="Tillich M."/>
            <person name="Villarreal Aguilar J.C."/>
            <person name="Widiez T."/>
            <person name="Wong G.K."/>
            <person name="Wymore A."/>
            <person name="Zhang Y."/>
            <person name="Zimmer A.D."/>
            <person name="Quatrano R.S."/>
            <person name="Mayer K.F.X."/>
            <person name="Goodstein D."/>
            <person name="Casacuberta J.M."/>
            <person name="Vandepoele K."/>
            <person name="Reski R."/>
            <person name="Cuming A.C."/>
            <person name="Tuskan G.A."/>
            <person name="Maumus F."/>
            <person name="Salse J."/>
            <person name="Schmutz J."/>
            <person name="Rensing S.A."/>
        </authorList>
    </citation>
    <scope>NUCLEOTIDE SEQUENCE [LARGE SCALE GENOMIC DNA]</scope>
    <source>
        <strain evidence="3 4">cv. Gransden 2004</strain>
    </source>
</reference>
<proteinExistence type="predicted"/>
<name>A0A7I4CFA5_PHYPA</name>
<gene>
    <name evidence="3" type="primary">LOC112275394</name>
</gene>
<evidence type="ECO:0000259" key="2">
    <source>
        <dbReference type="Pfam" id="PF25419"/>
    </source>
</evidence>
<sequence>MAIPSLSFAGCCASTATPSPVLRTTAAAATRCEPVAQLSACGEAAPSLASRFYGSRLTAKCDGVLSKRVKRTAGKVLAIATVGKDVKQYSLPSWANFEMGYYPVYWETATGLPPTSGQLLTIIFNAAASNLVPNENFGIAFNGSFNQPIMCGGEPRVMAKKERGSLCEPLYSIKINVPLHATSLEFSFTDGSNWDGPYNLIMDLPDKLKGLPQSYFNEAWEGSCQRRSM</sequence>
<feature type="domain" description="PIFI-like Ig-like" evidence="2">
    <location>
        <begin position="95"/>
        <end position="221"/>
    </location>
</feature>
<reference evidence="3" key="3">
    <citation type="submission" date="2020-12" db="UniProtKB">
        <authorList>
            <consortium name="EnsemblPlants"/>
        </authorList>
    </citation>
    <scope>IDENTIFICATION</scope>
</reference>
<dbReference type="GO" id="GO:0009570">
    <property type="term" value="C:chloroplast stroma"/>
    <property type="evidence" value="ECO:0007669"/>
    <property type="project" value="UniProtKB-SubCell"/>
</dbReference>
<keyword evidence="4" id="KW-1185">Reference proteome</keyword>
<dbReference type="EMBL" id="ABEU02000022">
    <property type="status" value="NOT_ANNOTATED_CDS"/>
    <property type="molecule type" value="Genomic_DNA"/>
</dbReference>
<reference evidence="3 4" key="1">
    <citation type="journal article" date="2008" name="Science">
        <title>The Physcomitrella genome reveals evolutionary insights into the conquest of land by plants.</title>
        <authorList>
            <person name="Rensing S."/>
            <person name="Lang D."/>
            <person name="Zimmer A."/>
            <person name="Terry A."/>
            <person name="Salamov A."/>
            <person name="Shapiro H."/>
            <person name="Nishiyama T."/>
            <person name="Perroud P.-F."/>
            <person name="Lindquist E."/>
            <person name="Kamisugi Y."/>
            <person name="Tanahashi T."/>
            <person name="Sakakibara K."/>
            <person name="Fujita T."/>
            <person name="Oishi K."/>
            <person name="Shin-I T."/>
            <person name="Kuroki Y."/>
            <person name="Toyoda A."/>
            <person name="Suzuki Y."/>
            <person name="Hashimoto A."/>
            <person name="Yamaguchi K."/>
            <person name="Sugano A."/>
            <person name="Kohara Y."/>
            <person name="Fujiyama A."/>
            <person name="Anterola A."/>
            <person name="Aoki S."/>
            <person name="Ashton N."/>
            <person name="Barbazuk W.B."/>
            <person name="Barker E."/>
            <person name="Bennetzen J."/>
            <person name="Bezanilla M."/>
            <person name="Blankenship R."/>
            <person name="Cho S.H."/>
            <person name="Dutcher S."/>
            <person name="Estelle M."/>
            <person name="Fawcett J.A."/>
            <person name="Gundlach H."/>
            <person name="Hanada K."/>
            <person name="Heyl A."/>
            <person name="Hicks K.A."/>
            <person name="Hugh J."/>
            <person name="Lohr M."/>
            <person name="Mayer K."/>
            <person name="Melkozernov A."/>
            <person name="Murata T."/>
            <person name="Nelson D."/>
            <person name="Pils B."/>
            <person name="Prigge M."/>
            <person name="Reiss B."/>
            <person name="Renner T."/>
            <person name="Rombauts S."/>
            <person name="Rushton P."/>
            <person name="Sanderfoot A."/>
            <person name="Schween G."/>
            <person name="Shiu S.-H."/>
            <person name="Stueber K."/>
            <person name="Theodoulou F.L."/>
            <person name="Tu H."/>
            <person name="Van de Peer Y."/>
            <person name="Verrier P.J."/>
            <person name="Waters E."/>
            <person name="Wood A."/>
            <person name="Yang L."/>
            <person name="Cove D."/>
            <person name="Cuming A."/>
            <person name="Hasebe M."/>
            <person name="Lucas S."/>
            <person name="Mishler D.B."/>
            <person name="Reski R."/>
            <person name="Grigoriev I."/>
            <person name="Quatrano R.S."/>
            <person name="Boore J.L."/>
        </authorList>
    </citation>
    <scope>NUCLEOTIDE SEQUENCE [LARGE SCALE GENOMIC DNA]</scope>
    <source>
        <strain evidence="3 4">cv. Gransden 2004</strain>
    </source>
</reference>
<dbReference type="EnsemblPlants" id="Pp3c22_2660V3.3">
    <property type="protein sequence ID" value="Pp3c22_2660V3.3"/>
    <property type="gene ID" value="Pp3c22_2660"/>
</dbReference>
<dbReference type="PANTHER" id="PTHR32429:SF9">
    <property type="entry name" value="PROTEIN POST-ILLUMINATION CHLOROPHYLL FLUORESCENCE INCREASE, CHLOROPLASTIC"/>
    <property type="match status" value="1"/>
</dbReference>
<dbReference type="InterPro" id="IPR044960">
    <property type="entry name" value="RCA-like"/>
</dbReference>
<dbReference type="AlphaFoldDB" id="A0A7I4CFA5"/>
<evidence type="ECO:0000256" key="1">
    <source>
        <dbReference type="ARBA" id="ARBA00004470"/>
    </source>
</evidence>
<dbReference type="InterPro" id="IPR057612">
    <property type="entry name" value="Ig_PIFI"/>
</dbReference>
<dbReference type="Proteomes" id="UP000006727">
    <property type="component" value="Chromosome 22"/>
</dbReference>
<evidence type="ECO:0000313" key="3">
    <source>
        <dbReference type="EnsemblPlants" id="Pp3c22_2660V3.3"/>
    </source>
</evidence>
<evidence type="ECO:0000313" key="4">
    <source>
        <dbReference type="Proteomes" id="UP000006727"/>
    </source>
</evidence>
<dbReference type="Pfam" id="PF25419">
    <property type="entry name" value="Ig_PIFI"/>
    <property type="match status" value="1"/>
</dbReference>
<comment type="subcellular location">
    <subcellularLocation>
        <location evidence="1">Plastid</location>
        <location evidence="1">Chloroplast stroma</location>
    </subcellularLocation>
</comment>